<organism evidence="2 3">
    <name type="scientific">Rhodonellum ikkaensis</name>
    <dbReference type="NCBI Taxonomy" id="336829"/>
    <lineage>
        <taxon>Bacteria</taxon>
        <taxon>Pseudomonadati</taxon>
        <taxon>Bacteroidota</taxon>
        <taxon>Cytophagia</taxon>
        <taxon>Cytophagales</taxon>
        <taxon>Cytophagaceae</taxon>
        <taxon>Rhodonellum</taxon>
    </lineage>
</organism>
<dbReference type="CDD" id="cd04647">
    <property type="entry name" value="LbH_MAT_like"/>
    <property type="match status" value="1"/>
</dbReference>
<dbReference type="InterPro" id="IPR011004">
    <property type="entry name" value="Trimer_LpxA-like_sf"/>
</dbReference>
<gene>
    <name evidence="2" type="ORF">SAMN05444412_11093</name>
</gene>
<evidence type="ECO:0000256" key="1">
    <source>
        <dbReference type="SAM" id="Phobius"/>
    </source>
</evidence>
<dbReference type="GO" id="GO:0016740">
    <property type="term" value="F:transferase activity"/>
    <property type="evidence" value="ECO:0007669"/>
    <property type="project" value="UniProtKB-KW"/>
</dbReference>
<sequence length="205" mass="22270">MVSKISSILGKKKKALEEEGLPSHPLALLSLLIGGFVELLMAKWYFRNAKKLGSMVLTKNRPKVEIYGNVEIADGVKFWSKFDRCKIFVKKNASLTIGKDTFINGVHISASTSITIGHNVDIGPYTIIMDNDFHAIGNQDASEIKKGITIEDHVWIAMRCIIMKGVTIGKGAVVASGSVVTKDVAPYTVVGGVPAKFLKNINTPL</sequence>
<keyword evidence="1" id="KW-1133">Transmembrane helix</keyword>
<reference evidence="2 3" key="1">
    <citation type="submission" date="2016-10" db="EMBL/GenBank/DDBJ databases">
        <authorList>
            <person name="Varghese N."/>
            <person name="Submissions S."/>
        </authorList>
    </citation>
    <scope>NUCLEOTIDE SEQUENCE [LARGE SCALE GENOMIC DNA]</scope>
    <source>
        <strain evidence="2 3">DSM 17997</strain>
    </source>
</reference>
<dbReference type="PANTHER" id="PTHR23416">
    <property type="entry name" value="SIALIC ACID SYNTHASE-RELATED"/>
    <property type="match status" value="1"/>
</dbReference>
<feature type="transmembrane region" description="Helical" evidence="1">
    <location>
        <begin position="26"/>
        <end position="46"/>
    </location>
</feature>
<proteinExistence type="predicted"/>
<keyword evidence="1" id="KW-0812">Transmembrane</keyword>
<evidence type="ECO:0000313" key="2">
    <source>
        <dbReference type="EMBL" id="SDZ32707.1"/>
    </source>
</evidence>
<dbReference type="SUPFAM" id="SSF51161">
    <property type="entry name" value="Trimeric LpxA-like enzymes"/>
    <property type="match status" value="1"/>
</dbReference>
<dbReference type="Gene3D" id="2.160.10.10">
    <property type="entry name" value="Hexapeptide repeat proteins"/>
    <property type="match status" value="1"/>
</dbReference>
<keyword evidence="3" id="KW-1185">Reference proteome</keyword>
<name>A0A1H3S4I2_9BACT</name>
<dbReference type="Pfam" id="PF00132">
    <property type="entry name" value="Hexapep"/>
    <property type="match status" value="1"/>
</dbReference>
<keyword evidence="1" id="KW-0472">Membrane</keyword>
<evidence type="ECO:0000313" key="3">
    <source>
        <dbReference type="Proteomes" id="UP000199663"/>
    </source>
</evidence>
<dbReference type="EMBL" id="FNQC01000010">
    <property type="protein sequence ID" value="SDZ32707.1"/>
    <property type="molecule type" value="Genomic_DNA"/>
</dbReference>
<dbReference type="InterPro" id="IPR001451">
    <property type="entry name" value="Hexapep"/>
</dbReference>
<dbReference type="Proteomes" id="UP000199663">
    <property type="component" value="Unassembled WGS sequence"/>
</dbReference>
<protein>
    <submittedName>
        <fullName evidence="2">Transferase hexapeptide (Six repeat-containing protein)</fullName>
    </submittedName>
</protein>
<dbReference type="InterPro" id="IPR051159">
    <property type="entry name" value="Hexapeptide_acetyltransf"/>
</dbReference>
<dbReference type="PANTHER" id="PTHR23416:SF78">
    <property type="entry name" value="LIPOPOLYSACCHARIDE BIOSYNTHESIS O-ACETYL TRANSFERASE WBBJ-RELATED"/>
    <property type="match status" value="1"/>
</dbReference>
<keyword evidence="2" id="KW-0808">Transferase</keyword>
<comment type="caution">
    <text evidence="2">The sequence shown here is derived from an EMBL/GenBank/DDBJ whole genome shotgun (WGS) entry which is preliminary data.</text>
</comment>
<accession>A0A1H3S4I2</accession>